<protein>
    <submittedName>
        <fullName evidence="4">Conjugal transfer protein TraF</fullName>
    </submittedName>
</protein>
<organism evidence="4 5">
    <name type="scientific">Vibrio parahaemolyticus</name>
    <dbReference type="NCBI Taxonomy" id="670"/>
    <lineage>
        <taxon>Bacteria</taxon>
        <taxon>Pseudomonadati</taxon>
        <taxon>Pseudomonadota</taxon>
        <taxon>Gammaproteobacteria</taxon>
        <taxon>Vibrionales</taxon>
        <taxon>Vibrionaceae</taxon>
        <taxon>Vibrio</taxon>
    </lineage>
</organism>
<feature type="domain" description="Thioredoxin" evidence="3">
    <location>
        <begin position="131"/>
        <end position="279"/>
    </location>
</feature>
<sequence length="350" mass="40102">MNRVFKRAVLSGLIACNFSQLSFAANELHDFQKDYQPDGWYFYHDPVEEKEPVLEPVKPAPKEEKKEEPKEEKKEDEVEVKITSAWLRENLPLLLDEAQDNPSYENVRRYMYAQRVALDRATQFATFYGQVAQREEALNENLRRPIAGNQLLALSREITRVRKEIVASKYDDFGIMFFISSTCPYCSAMAGELDKIKRKYPSLDVLPVSIDGAPLPGRPKWAAETVYDDGTLTSVMPVDVTPTFYMINKKTGDAAKMAANYLSSDSFETLMFDVMHLTNVIDNNEYQSAKHVKDILLIPDAGDEPLKVNEKELYENPDYLSDKLRKEFEDRYLGPNREFTLPGAVVPKQN</sequence>
<accession>A0A9Q3YHG6</accession>
<keyword evidence="2" id="KW-0732">Signal</keyword>
<feature type="region of interest" description="Disordered" evidence="1">
    <location>
        <begin position="52"/>
        <end position="76"/>
    </location>
</feature>
<feature type="signal peptide" evidence="2">
    <location>
        <begin position="1"/>
        <end position="24"/>
    </location>
</feature>
<dbReference type="Proteomes" id="UP000726777">
    <property type="component" value="Unassembled WGS sequence"/>
</dbReference>
<dbReference type="SUPFAM" id="SSF52833">
    <property type="entry name" value="Thioredoxin-like"/>
    <property type="match status" value="1"/>
</dbReference>
<dbReference type="Pfam" id="PF13728">
    <property type="entry name" value="TraF"/>
    <property type="match status" value="1"/>
</dbReference>
<gene>
    <name evidence="4" type="primary">traF</name>
    <name evidence="4" type="ORF">IB292_02015</name>
</gene>
<dbReference type="AlphaFoldDB" id="A0A9Q3YHG6"/>
<feature type="compositionally biased region" description="Basic and acidic residues" evidence="1">
    <location>
        <begin position="60"/>
        <end position="76"/>
    </location>
</feature>
<dbReference type="InterPro" id="IPR039555">
    <property type="entry name" value="TraF/TrbB"/>
</dbReference>
<dbReference type="InterPro" id="IPR036249">
    <property type="entry name" value="Thioredoxin-like_sf"/>
</dbReference>
<feature type="chain" id="PRO_5040308065" evidence="2">
    <location>
        <begin position="25"/>
        <end position="350"/>
    </location>
</feature>
<name>A0A9Q3YHG6_VIBPH</name>
<evidence type="ECO:0000256" key="2">
    <source>
        <dbReference type="SAM" id="SignalP"/>
    </source>
</evidence>
<dbReference type="Gene3D" id="3.40.30.10">
    <property type="entry name" value="Glutaredoxin"/>
    <property type="match status" value="1"/>
</dbReference>
<dbReference type="EMBL" id="JACVHL010000002">
    <property type="protein sequence ID" value="MCC3803803.1"/>
    <property type="molecule type" value="Genomic_DNA"/>
</dbReference>
<comment type="caution">
    <text evidence="4">The sequence shown here is derived from an EMBL/GenBank/DDBJ whole genome shotgun (WGS) entry which is preliminary data.</text>
</comment>
<dbReference type="InterPro" id="IPR013766">
    <property type="entry name" value="Thioredoxin_domain"/>
</dbReference>
<evidence type="ECO:0000313" key="4">
    <source>
        <dbReference type="EMBL" id="MCC3803803.1"/>
    </source>
</evidence>
<evidence type="ECO:0000256" key="1">
    <source>
        <dbReference type="SAM" id="MobiDB-lite"/>
    </source>
</evidence>
<evidence type="ECO:0000259" key="3">
    <source>
        <dbReference type="PROSITE" id="PS51352"/>
    </source>
</evidence>
<reference evidence="4" key="1">
    <citation type="submission" date="2020-09" db="EMBL/GenBank/DDBJ databases">
        <title>Genome sequence of Vibrio parahaemolyticus isolates.</title>
        <authorList>
            <person name="Hammerl J.A."/>
            <person name="Strauch E."/>
        </authorList>
    </citation>
    <scope>NUCLEOTIDE SEQUENCE</scope>
    <source>
        <strain evidence="4">17-VB00146</strain>
    </source>
</reference>
<dbReference type="RefSeq" id="WP_228085478.1">
    <property type="nucleotide sequence ID" value="NZ_JACVHL010000002.1"/>
</dbReference>
<evidence type="ECO:0000313" key="5">
    <source>
        <dbReference type="Proteomes" id="UP000726777"/>
    </source>
</evidence>
<proteinExistence type="predicted"/>
<dbReference type="PROSITE" id="PS51352">
    <property type="entry name" value="THIOREDOXIN_2"/>
    <property type="match status" value="1"/>
</dbReference>